<dbReference type="GO" id="GO:0060090">
    <property type="term" value="F:molecular adaptor activity"/>
    <property type="evidence" value="ECO:0007669"/>
    <property type="project" value="TreeGrafter"/>
</dbReference>
<dbReference type="GO" id="GO:0000139">
    <property type="term" value="C:Golgi membrane"/>
    <property type="evidence" value="ECO:0007669"/>
    <property type="project" value="UniProtKB-SubCell"/>
</dbReference>
<organism evidence="8 9">
    <name type="scientific">Pelobates cultripes</name>
    <name type="common">Western spadefoot toad</name>
    <dbReference type="NCBI Taxonomy" id="61616"/>
    <lineage>
        <taxon>Eukaryota</taxon>
        <taxon>Metazoa</taxon>
        <taxon>Chordata</taxon>
        <taxon>Craniata</taxon>
        <taxon>Vertebrata</taxon>
        <taxon>Euteleostomi</taxon>
        <taxon>Amphibia</taxon>
        <taxon>Batrachia</taxon>
        <taxon>Anura</taxon>
        <taxon>Pelobatoidea</taxon>
        <taxon>Pelobatidae</taxon>
        <taxon>Pelobates</taxon>
    </lineage>
</organism>
<evidence type="ECO:0000256" key="2">
    <source>
        <dbReference type="ARBA" id="ARBA00010988"/>
    </source>
</evidence>
<keyword evidence="3 6" id="KW-1003">Cell membrane</keyword>
<evidence type="ECO:0000256" key="5">
    <source>
        <dbReference type="ARBA" id="ARBA00023136"/>
    </source>
</evidence>
<comment type="subcellular location">
    <subcellularLocation>
        <location evidence="1 6">Cell membrane</location>
        <topology evidence="1 6">Peripheral membrane protein</topology>
    </subcellularLocation>
    <subcellularLocation>
        <location evidence="6">Golgi apparatus membrane</location>
        <topology evidence="6">Peripheral membrane protein</topology>
    </subcellularLocation>
    <subcellularLocation>
        <location evidence="6">Membrane</location>
        <location evidence="6">Caveola</location>
        <topology evidence="6">Peripheral membrane protein</topology>
    </subcellularLocation>
</comment>
<dbReference type="InterPro" id="IPR001612">
    <property type="entry name" value="Caveolin"/>
</dbReference>
<protein>
    <recommendedName>
        <fullName evidence="6">Caveolin</fullName>
    </recommendedName>
</protein>
<sequence>MAQPKSMQSEPMPLDMENRDPNNMNEHVRVLFEDTFGEPEGTHSIDGVWVLSHLDDWTLCALLEDEFVLSEDVLELMRALSLRPMLGSMRPVSQPHPCTKQKRIIYWSSPHQLLILTLLRSNVTHVDIAMVPKSVVFFHHKDNPTMSNYQTVI</sequence>
<accession>A0AAD1SZM1</accession>
<evidence type="ECO:0000256" key="1">
    <source>
        <dbReference type="ARBA" id="ARBA00004202"/>
    </source>
</evidence>
<evidence type="ECO:0000256" key="4">
    <source>
        <dbReference type="ARBA" id="ARBA00023034"/>
    </source>
</evidence>
<keyword evidence="4 6" id="KW-0333">Golgi apparatus</keyword>
<dbReference type="PANTHER" id="PTHR10844:SF19">
    <property type="entry name" value="CAVEOLIN-2"/>
    <property type="match status" value="1"/>
</dbReference>
<feature type="region of interest" description="Disordered" evidence="7">
    <location>
        <begin position="1"/>
        <end position="20"/>
    </location>
</feature>
<evidence type="ECO:0000313" key="9">
    <source>
        <dbReference type="Proteomes" id="UP001295444"/>
    </source>
</evidence>
<reference evidence="8" key="1">
    <citation type="submission" date="2022-03" db="EMBL/GenBank/DDBJ databases">
        <authorList>
            <person name="Alioto T."/>
            <person name="Alioto T."/>
            <person name="Gomez Garrido J."/>
        </authorList>
    </citation>
    <scope>NUCLEOTIDE SEQUENCE</scope>
</reference>
<dbReference type="Pfam" id="PF01146">
    <property type="entry name" value="Caveolin"/>
    <property type="match status" value="1"/>
</dbReference>
<evidence type="ECO:0000313" key="8">
    <source>
        <dbReference type="EMBL" id="CAH2312584.1"/>
    </source>
</evidence>
<name>A0AAD1SZM1_PELCU</name>
<evidence type="ECO:0000256" key="3">
    <source>
        <dbReference type="ARBA" id="ARBA00022475"/>
    </source>
</evidence>
<keyword evidence="5 6" id="KW-0472">Membrane</keyword>
<dbReference type="EMBL" id="OW240919">
    <property type="protein sequence ID" value="CAH2312584.1"/>
    <property type="molecule type" value="Genomic_DNA"/>
</dbReference>
<dbReference type="PANTHER" id="PTHR10844">
    <property type="entry name" value="CAVEOLIN"/>
    <property type="match status" value="1"/>
</dbReference>
<evidence type="ECO:0000256" key="7">
    <source>
        <dbReference type="SAM" id="MobiDB-lite"/>
    </source>
</evidence>
<gene>
    <name evidence="8" type="ORF">PECUL_23A004093</name>
</gene>
<evidence type="ECO:0000256" key="6">
    <source>
        <dbReference type="RuleBase" id="RU000680"/>
    </source>
</evidence>
<dbReference type="GO" id="GO:0070836">
    <property type="term" value="P:caveola assembly"/>
    <property type="evidence" value="ECO:0007669"/>
    <property type="project" value="InterPro"/>
</dbReference>
<comment type="function">
    <text evidence="6">May act as a scaffolding protein within caveolar membranes. Interacts directly with G-protein alpha subunits and can functionally regulate their activity.</text>
</comment>
<dbReference type="AlphaFoldDB" id="A0AAD1SZM1"/>
<keyword evidence="9" id="KW-1185">Reference proteome</keyword>
<dbReference type="GO" id="GO:0005901">
    <property type="term" value="C:caveola"/>
    <property type="evidence" value="ECO:0007669"/>
    <property type="project" value="UniProtKB-SubCell"/>
</dbReference>
<proteinExistence type="inferred from homology"/>
<comment type="similarity">
    <text evidence="2 6">Belongs to the caveolin family.</text>
</comment>
<dbReference type="Proteomes" id="UP001295444">
    <property type="component" value="Chromosome 08"/>
</dbReference>